<dbReference type="OrthoDB" id="9806253at2"/>
<dbReference type="Pfam" id="PF24961">
    <property type="entry name" value="NfeD_membrane"/>
    <property type="match status" value="1"/>
</dbReference>
<feature type="domain" description="NfeD integral membrane" evidence="8">
    <location>
        <begin position="232"/>
        <end position="346"/>
    </location>
</feature>
<dbReference type="GO" id="GO:0005886">
    <property type="term" value="C:plasma membrane"/>
    <property type="evidence" value="ECO:0007669"/>
    <property type="project" value="TreeGrafter"/>
</dbReference>
<evidence type="ECO:0000256" key="6">
    <source>
        <dbReference type="SAM" id="SignalP"/>
    </source>
</evidence>
<feature type="transmembrane region" description="Helical" evidence="5">
    <location>
        <begin position="326"/>
        <end position="345"/>
    </location>
</feature>
<keyword evidence="10" id="KW-0378">Hydrolase</keyword>
<dbReference type="InterPro" id="IPR029045">
    <property type="entry name" value="ClpP/crotonase-like_dom_sf"/>
</dbReference>
<feature type="signal peptide" evidence="6">
    <location>
        <begin position="1"/>
        <end position="22"/>
    </location>
</feature>
<dbReference type="InterPro" id="IPR052165">
    <property type="entry name" value="Membrane_assoc_protease"/>
</dbReference>
<evidence type="ECO:0000259" key="9">
    <source>
        <dbReference type="Pfam" id="PF25145"/>
    </source>
</evidence>
<reference evidence="10 11" key="1">
    <citation type="submission" date="2016-11" db="EMBL/GenBank/DDBJ databases">
        <authorList>
            <person name="Jaros S."/>
            <person name="Januszkiewicz K."/>
            <person name="Wedrychowicz H."/>
        </authorList>
    </citation>
    <scope>NUCLEOTIDE SEQUENCE [LARGE SCALE GENOMIC DNA]</scope>
    <source>
        <strain evidence="10 11">DSM 21120</strain>
    </source>
</reference>
<dbReference type="InterPro" id="IPR002810">
    <property type="entry name" value="NfeD-like_C"/>
</dbReference>
<keyword evidence="2 5" id="KW-0812">Transmembrane</keyword>
<evidence type="ECO:0000259" key="8">
    <source>
        <dbReference type="Pfam" id="PF24961"/>
    </source>
</evidence>
<dbReference type="Gene3D" id="2.40.50.140">
    <property type="entry name" value="Nucleic acid-binding proteins"/>
    <property type="match status" value="1"/>
</dbReference>
<evidence type="ECO:0000256" key="1">
    <source>
        <dbReference type="ARBA" id="ARBA00004141"/>
    </source>
</evidence>
<feature type="transmembrane region" description="Helical" evidence="5">
    <location>
        <begin position="279"/>
        <end position="298"/>
    </location>
</feature>
<keyword evidence="10" id="KW-0645">Protease</keyword>
<dbReference type="AlphaFoldDB" id="A0A1M5RJR2"/>
<gene>
    <name evidence="10" type="ORF">SAMN02745245_00937</name>
</gene>
<keyword evidence="11" id="KW-1185">Reference proteome</keyword>
<dbReference type="InterPro" id="IPR056738">
    <property type="entry name" value="NfeD1b_N"/>
</dbReference>
<dbReference type="EMBL" id="FQXI01000005">
    <property type="protein sequence ID" value="SHH26501.1"/>
    <property type="molecule type" value="Genomic_DNA"/>
</dbReference>
<keyword evidence="6" id="KW-0732">Signal</keyword>
<keyword evidence="3 5" id="KW-1133">Transmembrane helix</keyword>
<dbReference type="InterPro" id="IPR012340">
    <property type="entry name" value="NA-bd_OB-fold"/>
</dbReference>
<dbReference type="InterPro" id="IPR056739">
    <property type="entry name" value="NfeD_membrane"/>
</dbReference>
<evidence type="ECO:0000313" key="10">
    <source>
        <dbReference type="EMBL" id="SHH26501.1"/>
    </source>
</evidence>
<feature type="transmembrane region" description="Helical" evidence="5">
    <location>
        <begin position="253"/>
        <end position="273"/>
    </location>
</feature>
<evidence type="ECO:0000256" key="2">
    <source>
        <dbReference type="ARBA" id="ARBA00022692"/>
    </source>
</evidence>
<dbReference type="Pfam" id="PF01957">
    <property type="entry name" value="NfeD"/>
    <property type="match status" value="1"/>
</dbReference>
<dbReference type="Pfam" id="PF25145">
    <property type="entry name" value="NfeD1b_N"/>
    <property type="match status" value="1"/>
</dbReference>
<dbReference type="GO" id="GO:0006508">
    <property type="term" value="P:proteolysis"/>
    <property type="evidence" value="ECO:0007669"/>
    <property type="project" value="UniProtKB-KW"/>
</dbReference>
<name>A0A1M5RJR2_9FIRM</name>
<dbReference type="PANTHER" id="PTHR33507">
    <property type="entry name" value="INNER MEMBRANE PROTEIN YBBJ"/>
    <property type="match status" value="1"/>
</dbReference>
<feature type="domain" description="NfeD1b N-terminal" evidence="9">
    <location>
        <begin position="36"/>
        <end position="210"/>
    </location>
</feature>
<dbReference type="CDD" id="cd07021">
    <property type="entry name" value="Clp_protease_NfeD_like"/>
    <property type="match status" value="1"/>
</dbReference>
<dbReference type="SUPFAM" id="SSF52096">
    <property type="entry name" value="ClpP/crotonase"/>
    <property type="match status" value="1"/>
</dbReference>
<comment type="subcellular location">
    <subcellularLocation>
        <location evidence="1">Membrane</location>
        <topology evidence="1">Multi-pass membrane protein</topology>
    </subcellularLocation>
</comment>
<evidence type="ECO:0000256" key="3">
    <source>
        <dbReference type="ARBA" id="ARBA00022989"/>
    </source>
</evidence>
<feature type="transmembrane region" description="Helical" evidence="5">
    <location>
        <begin position="303"/>
        <end position="320"/>
    </location>
</feature>
<feature type="domain" description="NfeD-like C-terminal" evidence="7">
    <location>
        <begin position="377"/>
        <end position="431"/>
    </location>
</feature>
<evidence type="ECO:0000313" key="11">
    <source>
        <dbReference type="Proteomes" id="UP000184032"/>
    </source>
</evidence>
<dbReference type="RefSeq" id="WP_073184219.1">
    <property type="nucleotide sequence ID" value="NZ_FQXI01000005.1"/>
</dbReference>
<feature type="chain" id="PRO_5039101677" evidence="6">
    <location>
        <begin position="23"/>
        <end position="436"/>
    </location>
</feature>
<proteinExistence type="predicted"/>
<evidence type="ECO:0000256" key="4">
    <source>
        <dbReference type="ARBA" id="ARBA00023136"/>
    </source>
</evidence>
<evidence type="ECO:0000256" key="5">
    <source>
        <dbReference type="SAM" id="Phobius"/>
    </source>
</evidence>
<accession>A0A1M5RJR2</accession>
<protein>
    <submittedName>
        <fullName evidence="10">Membrane-bound serine protease (ClpP class)</fullName>
    </submittedName>
</protein>
<dbReference type="STRING" id="1120995.SAMN02745245_00937"/>
<feature type="transmembrane region" description="Helical" evidence="5">
    <location>
        <begin position="226"/>
        <end position="246"/>
    </location>
</feature>
<dbReference type="GO" id="GO:0008233">
    <property type="term" value="F:peptidase activity"/>
    <property type="evidence" value="ECO:0007669"/>
    <property type="project" value="UniProtKB-KW"/>
</dbReference>
<dbReference type="Gene3D" id="3.90.226.10">
    <property type="entry name" value="2-enoyl-CoA Hydratase, Chain A, domain 1"/>
    <property type="match status" value="1"/>
</dbReference>
<organism evidence="10 11">
    <name type="scientific">Anaerosphaera aminiphila DSM 21120</name>
    <dbReference type="NCBI Taxonomy" id="1120995"/>
    <lineage>
        <taxon>Bacteria</taxon>
        <taxon>Bacillati</taxon>
        <taxon>Bacillota</taxon>
        <taxon>Tissierellia</taxon>
        <taxon>Tissierellales</taxon>
        <taxon>Peptoniphilaceae</taxon>
        <taxon>Anaerosphaera</taxon>
    </lineage>
</organism>
<sequence length="436" mass="47150">MKKNISFLVLFFMLLSSVGAYASAPTLSTELPKAEIVPIKGDINNSNASFVQKSIKKAENNNAPVIIFEIDTYGGSVYAAEEIKNHIMDSKVPTVAFVNNKAESAGVLITIACEKVYMSKTATIGSAETVPNNEKNLSFWRSILRDTAQSRGRDSEIIEAMADRDIVIPDISQKGKLLNLTSKESLELGISDGVFEDYSSILKSLNLDGNNYEVNEMDASLKFINIISNQSISTLLLVVGMVGFVIEIFTPGFGVGGILSVISFGLFFIGNIFAGNSTWLAILIFVLGIILLGIELIVPGFGIAGISGILCVIGGIVLAMESIQVALPSVAIALVIAILVAVYLIKKGASSKFLKKVANTQTHNSKEGYLSVDTTELKIGEIGKTLTILRPTGFIEIDGKKYEAIAYEGFIEKDMKVQVYKIESFKVFVRRIDDGI</sequence>
<dbReference type="PANTHER" id="PTHR33507:SF3">
    <property type="entry name" value="INNER MEMBRANE PROTEIN YBBJ"/>
    <property type="match status" value="1"/>
</dbReference>
<dbReference type="SUPFAM" id="SSF141322">
    <property type="entry name" value="NfeD domain-like"/>
    <property type="match status" value="1"/>
</dbReference>
<evidence type="ECO:0000259" key="7">
    <source>
        <dbReference type="Pfam" id="PF01957"/>
    </source>
</evidence>
<keyword evidence="4 5" id="KW-0472">Membrane</keyword>
<dbReference type="Proteomes" id="UP000184032">
    <property type="component" value="Unassembled WGS sequence"/>
</dbReference>